<comment type="caution">
    <text evidence="2">The sequence shown here is derived from an EMBL/GenBank/DDBJ whole genome shotgun (WGS) entry which is preliminary data.</text>
</comment>
<protein>
    <recommendedName>
        <fullName evidence="1">RGS domain-containing protein</fullName>
    </recommendedName>
</protein>
<dbReference type="Pfam" id="PF00615">
    <property type="entry name" value="RGS"/>
    <property type="match status" value="1"/>
</dbReference>
<dbReference type="Gene3D" id="3.30.450.40">
    <property type="match status" value="1"/>
</dbReference>
<dbReference type="InterPro" id="IPR003018">
    <property type="entry name" value="GAF"/>
</dbReference>
<organism evidence="2 3">
    <name type="scientific">Prymnesium parvum</name>
    <name type="common">Toxic golden alga</name>
    <dbReference type="NCBI Taxonomy" id="97485"/>
    <lineage>
        <taxon>Eukaryota</taxon>
        <taxon>Haptista</taxon>
        <taxon>Haptophyta</taxon>
        <taxon>Prymnesiophyceae</taxon>
        <taxon>Prymnesiales</taxon>
        <taxon>Prymnesiaceae</taxon>
        <taxon>Prymnesium</taxon>
    </lineage>
</organism>
<dbReference type="SUPFAM" id="SSF48097">
    <property type="entry name" value="Regulator of G-protein signaling, RGS"/>
    <property type="match status" value="1"/>
</dbReference>
<dbReference type="PANTHER" id="PTHR10845:SF192">
    <property type="entry name" value="DOUBLE HIT, ISOFORM B"/>
    <property type="match status" value="1"/>
</dbReference>
<dbReference type="PANTHER" id="PTHR10845">
    <property type="entry name" value="REGULATOR OF G PROTEIN SIGNALING"/>
    <property type="match status" value="1"/>
</dbReference>
<reference evidence="2 3" key="1">
    <citation type="journal article" date="2024" name="Science">
        <title>Giant polyketide synthase enzymes in the biosynthesis of giant marine polyether toxins.</title>
        <authorList>
            <person name="Fallon T.R."/>
            <person name="Shende V.V."/>
            <person name="Wierzbicki I.H."/>
            <person name="Pendleton A.L."/>
            <person name="Watervoot N.F."/>
            <person name="Auber R.P."/>
            <person name="Gonzalez D.J."/>
            <person name="Wisecaver J.H."/>
            <person name="Moore B.S."/>
        </authorList>
    </citation>
    <scope>NUCLEOTIDE SEQUENCE [LARGE SCALE GENOMIC DNA]</scope>
    <source>
        <strain evidence="2 3">12B1</strain>
    </source>
</reference>
<dbReference type="PROSITE" id="PS50132">
    <property type="entry name" value="RGS"/>
    <property type="match status" value="1"/>
</dbReference>
<proteinExistence type="predicted"/>
<dbReference type="InterPro" id="IPR029016">
    <property type="entry name" value="GAF-like_dom_sf"/>
</dbReference>
<dbReference type="SUPFAM" id="SSF55781">
    <property type="entry name" value="GAF domain-like"/>
    <property type="match status" value="1"/>
</dbReference>
<dbReference type="Pfam" id="PF01590">
    <property type="entry name" value="GAF"/>
    <property type="match status" value="1"/>
</dbReference>
<evidence type="ECO:0000313" key="2">
    <source>
        <dbReference type="EMBL" id="KAL1521782.1"/>
    </source>
</evidence>
<dbReference type="EMBL" id="JBGBPQ010000007">
    <property type="protein sequence ID" value="KAL1521782.1"/>
    <property type="molecule type" value="Genomic_DNA"/>
</dbReference>
<dbReference type="SMART" id="SM00315">
    <property type="entry name" value="RGS"/>
    <property type="match status" value="1"/>
</dbReference>
<dbReference type="AlphaFoldDB" id="A0AB34JM30"/>
<dbReference type="InterPro" id="IPR044926">
    <property type="entry name" value="RGS_subdomain_2"/>
</dbReference>
<feature type="domain" description="RGS" evidence="1">
    <location>
        <begin position="41"/>
        <end position="182"/>
    </location>
</feature>
<dbReference type="InterPro" id="IPR016137">
    <property type="entry name" value="RGS"/>
</dbReference>
<gene>
    <name evidence="2" type="ORF">AB1Y20_021435</name>
</gene>
<dbReference type="Proteomes" id="UP001515480">
    <property type="component" value="Unassembled WGS sequence"/>
</dbReference>
<evidence type="ECO:0000259" key="1">
    <source>
        <dbReference type="PROSITE" id="PS50132"/>
    </source>
</evidence>
<keyword evidence="3" id="KW-1185">Reference proteome</keyword>
<accession>A0AB34JM30</accession>
<dbReference type="InterPro" id="IPR036305">
    <property type="entry name" value="RGS_sf"/>
</dbReference>
<evidence type="ECO:0000313" key="3">
    <source>
        <dbReference type="Proteomes" id="UP001515480"/>
    </source>
</evidence>
<name>A0AB34JM30_PRYPA</name>
<sequence>MGCAGSKDNVRESQSDTVLLRRRFLNTCAPSVRLTERVLLDFHLVMADPDGVQAMLEFTASEMSDENMLFWKAVQEFKLLGGPPEQPSPRKSLLPVLDSINVDKAKLQEEADKIINTFLTPDAETPVNISSAHAKMFKKKPAPGVYEYSLNMFDPVEIAVYKDLKNDTFRRFRLSDMAEALVRSKPLLACNDPSEAFSNSKVQEELQKLMRAASKIGNCDRMTAYMVQKTEMFSVCSTNLGNGVLRMPLGKGLAGTCARRGVDVIVNDVDDCAEFDKSVDKETGYTTKSIMCVVIKRNNSVQAVIQLLNKLGNDGSEFTQEEADLIRDKVGPPLLNLFEDVALQNVE</sequence>
<dbReference type="Gene3D" id="1.10.167.10">
    <property type="entry name" value="Regulator of G-protein Signalling 4, domain 2"/>
    <property type="match status" value="1"/>
</dbReference>